<keyword evidence="9" id="KW-0131">Cell cycle</keyword>
<evidence type="ECO:0000256" key="9">
    <source>
        <dbReference type="ARBA" id="ARBA00023306"/>
    </source>
</evidence>
<accession>A0ABN8MQZ9</accession>
<dbReference type="PANTHER" id="PTHR16523">
    <property type="entry name" value="PEST PROTEOLYTIC SIGNAL-CONTAINING NUCLEAR PROTEIN"/>
    <property type="match status" value="1"/>
</dbReference>
<evidence type="ECO:0000256" key="6">
    <source>
        <dbReference type="ARBA" id="ARBA00022843"/>
    </source>
</evidence>
<evidence type="ECO:0000313" key="12">
    <source>
        <dbReference type="Proteomes" id="UP001159405"/>
    </source>
</evidence>
<reference evidence="11 12" key="1">
    <citation type="submission" date="2022-05" db="EMBL/GenBank/DDBJ databases">
        <authorList>
            <consortium name="Genoscope - CEA"/>
            <person name="William W."/>
        </authorList>
    </citation>
    <scope>NUCLEOTIDE SEQUENCE [LARGE SCALE GENOMIC DNA]</scope>
</reference>
<keyword evidence="5" id="KW-0597">Phosphoprotein</keyword>
<evidence type="ECO:0000256" key="4">
    <source>
        <dbReference type="ARBA" id="ARBA00022059"/>
    </source>
</evidence>
<dbReference type="InterPro" id="IPR029169">
    <property type="entry name" value="PCNP"/>
</dbReference>
<keyword evidence="7" id="KW-0007">Acetylation</keyword>
<comment type="caution">
    <text evidence="11">The sequence shown here is derived from an EMBL/GenBank/DDBJ whole genome shotgun (WGS) entry which is preliminary data.</text>
</comment>
<evidence type="ECO:0000256" key="7">
    <source>
        <dbReference type="ARBA" id="ARBA00022990"/>
    </source>
</evidence>
<feature type="compositionally biased region" description="Polar residues" evidence="10">
    <location>
        <begin position="119"/>
        <end position="130"/>
    </location>
</feature>
<feature type="region of interest" description="Disordered" evidence="10">
    <location>
        <begin position="1"/>
        <end position="29"/>
    </location>
</feature>
<evidence type="ECO:0000256" key="8">
    <source>
        <dbReference type="ARBA" id="ARBA00023242"/>
    </source>
</evidence>
<dbReference type="Pfam" id="PF15473">
    <property type="entry name" value="PCNP"/>
    <property type="match status" value="1"/>
</dbReference>
<keyword evidence="6" id="KW-0832">Ubl conjugation</keyword>
<feature type="region of interest" description="Disordered" evidence="10">
    <location>
        <begin position="114"/>
        <end position="158"/>
    </location>
</feature>
<comment type="subunit">
    <text evidence="3">Interacts with UHRF2/NIRF.</text>
</comment>
<evidence type="ECO:0000313" key="11">
    <source>
        <dbReference type="EMBL" id="CAH3032422.1"/>
    </source>
</evidence>
<evidence type="ECO:0000256" key="2">
    <source>
        <dbReference type="ARBA" id="ARBA00004123"/>
    </source>
</evidence>
<evidence type="ECO:0000256" key="10">
    <source>
        <dbReference type="SAM" id="MobiDB-lite"/>
    </source>
</evidence>
<dbReference type="EMBL" id="CALNXK010000001">
    <property type="protein sequence ID" value="CAH3032422.1"/>
    <property type="molecule type" value="Genomic_DNA"/>
</dbReference>
<organism evidence="11 12">
    <name type="scientific">Porites lobata</name>
    <dbReference type="NCBI Taxonomy" id="104759"/>
    <lineage>
        <taxon>Eukaryota</taxon>
        <taxon>Metazoa</taxon>
        <taxon>Cnidaria</taxon>
        <taxon>Anthozoa</taxon>
        <taxon>Hexacorallia</taxon>
        <taxon>Scleractinia</taxon>
        <taxon>Fungiina</taxon>
        <taxon>Poritidae</taxon>
        <taxon>Porites</taxon>
    </lineage>
</organism>
<name>A0ABN8MQZ9_9CNID</name>
<protein>
    <recommendedName>
        <fullName evidence="4">PEST proteolytic signal-containing nuclear protein</fullName>
    </recommendedName>
</protein>
<sequence length="158" mass="17431">MAEPKVQLSSSKLPDKTLENEGSATDKIATVGEKRKLPQISDSKVTQKPKISMNLSGSTQKKPIGVSLTLGSDPKKPKKEPLLVQRKKELASVFNDESDEEEEMPAEAKMKMRNIGRDTPTSAGPNSFNKGNKGFSDHRASEKSFKLEHPSRSKDHKE</sequence>
<proteinExistence type="predicted"/>
<keyword evidence="8" id="KW-0539">Nucleus</keyword>
<dbReference type="Proteomes" id="UP001159405">
    <property type="component" value="Unassembled WGS sequence"/>
</dbReference>
<keyword evidence="12" id="KW-1185">Reference proteome</keyword>
<evidence type="ECO:0000256" key="1">
    <source>
        <dbReference type="ARBA" id="ARBA00002646"/>
    </source>
</evidence>
<evidence type="ECO:0000256" key="3">
    <source>
        <dbReference type="ARBA" id="ARBA00011097"/>
    </source>
</evidence>
<feature type="compositionally biased region" description="Basic and acidic residues" evidence="10">
    <location>
        <begin position="73"/>
        <end position="82"/>
    </location>
</feature>
<evidence type="ECO:0000256" key="5">
    <source>
        <dbReference type="ARBA" id="ARBA00022553"/>
    </source>
</evidence>
<comment type="function">
    <text evidence="1">May be involved in cell cycle regulation.</text>
</comment>
<feature type="compositionally biased region" description="Basic and acidic residues" evidence="10">
    <location>
        <begin position="135"/>
        <end position="158"/>
    </location>
</feature>
<dbReference type="PANTHER" id="PTHR16523:SF6">
    <property type="entry name" value="PEST PROTEOLYTIC SIGNAL-CONTAINING NUCLEAR PROTEIN"/>
    <property type="match status" value="1"/>
</dbReference>
<gene>
    <name evidence="11" type="ORF">PLOB_00000488</name>
</gene>
<comment type="subcellular location">
    <subcellularLocation>
        <location evidence="2">Nucleus</location>
    </subcellularLocation>
</comment>
<feature type="region of interest" description="Disordered" evidence="10">
    <location>
        <begin position="43"/>
        <end position="82"/>
    </location>
</feature>